<feature type="region of interest" description="Disordered" evidence="10">
    <location>
        <begin position="106"/>
        <end position="131"/>
    </location>
</feature>
<evidence type="ECO:0000313" key="11">
    <source>
        <dbReference type="EMBL" id="ALE94080.1"/>
    </source>
</evidence>
<evidence type="ECO:0000256" key="9">
    <source>
        <dbReference type="ARBA" id="ARBA00023136"/>
    </source>
</evidence>
<feature type="compositionally biased region" description="Basic and acidic residues" evidence="10">
    <location>
        <begin position="119"/>
        <end position="131"/>
    </location>
</feature>
<keyword evidence="6" id="KW-0653">Protein transport</keyword>
<dbReference type="GO" id="GO:0015031">
    <property type="term" value="P:protein transport"/>
    <property type="evidence" value="ECO:0007669"/>
    <property type="project" value="UniProtKB-KW"/>
</dbReference>
<keyword evidence="3" id="KW-0813">Transport</keyword>
<keyword evidence="5" id="KW-0812">Transmembrane</keyword>
<evidence type="ECO:0000256" key="10">
    <source>
        <dbReference type="SAM" id="MobiDB-lite"/>
    </source>
</evidence>
<accession>A0A0M4QJ48</accession>
<evidence type="ECO:0000256" key="6">
    <source>
        <dbReference type="ARBA" id="ARBA00022927"/>
    </source>
</evidence>
<dbReference type="PANTHER" id="PTHR33909">
    <property type="entry name" value="SEC TRANSLOCON ACCESSORY COMPLEX SUBUNIT YAJC"/>
    <property type="match status" value="1"/>
</dbReference>
<keyword evidence="7" id="KW-1133">Transmembrane helix</keyword>
<evidence type="ECO:0008006" key="13">
    <source>
        <dbReference type="Google" id="ProtNLM"/>
    </source>
</evidence>
<gene>
    <name evidence="11" type="ORF">AOC05_07660</name>
</gene>
<dbReference type="AlphaFoldDB" id="A0A0M4QJ48"/>
<dbReference type="InterPro" id="IPR003849">
    <property type="entry name" value="Preprotein_translocase_YajC"/>
</dbReference>
<keyword evidence="12" id="KW-1185">Reference proteome</keyword>
<keyword evidence="9" id="KW-0472">Membrane</keyword>
<comment type="similarity">
    <text evidence="2">Belongs to the YajC family.</text>
</comment>
<dbReference type="GO" id="GO:0005886">
    <property type="term" value="C:plasma membrane"/>
    <property type="evidence" value="ECO:0007669"/>
    <property type="project" value="UniProtKB-SubCell"/>
</dbReference>
<evidence type="ECO:0000256" key="7">
    <source>
        <dbReference type="ARBA" id="ARBA00022989"/>
    </source>
</evidence>
<keyword evidence="4" id="KW-1003">Cell membrane</keyword>
<organism evidence="11 12">
    <name type="scientific">Arthrobacter alpinus</name>
    <dbReference type="NCBI Taxonomy" id="656366"/>
    <lineage>
        <taxon>Bacteria</taxon>
        <taxon>Bacillati</taxon>
        <taxon>Actinomycetota</taxon>
        <taxon>Actinomycetes</taxon>
        <taxon>Micrococcales</taxon>
        <taxon>Micrococcaceae</taxon>
        <taxon>Arthrobacter</taxon>
    </lineage>
</organism>
<reference evidence="12" key="1">
    <citation type="submission" date="2015-09" db="EMBL/GenBank/DDBJ databases">
        <title>Complete genome of Arthrobacter alpinus strain R3.8.</title>
        <authorList>
            <person name="See-Too W.S."/>
            <person name="Chan K.G."/>
        </authorList>
    </citation>
    <scope>NUCLEOTIDE SEQUENCE [LARGE SCALE GENOMIC DNA]</scope>
    <source>
        <strain evidence="12">R3.8</strain>
    </source>
</reference>
<name>A0A0M4QJ48_9MICC</name>
<keyword evidence="8" id="KW-0811">Translocation</keyword>
<dbReference type="PANTHER" id="PTHR33909:SF1">
    <property type="entry name" value="SEC TRANSLOCON ACCESSORY COMPLEX SUBUNIT YAJC"/>
    <property type="match status" value="1"/>
</dbReference>
<evidence type="ECO:0000256" key="3">
    <source>
        <dbReference type="ARBA" id="ARBA00022448"/>
    </source>
</evidence>
<evidence type="ECO:0000256" key="5">
    <source>
        <dbReference type="ARBA" id="ARBA00022692"/>
    </source>
</evidence>
<dbReference type="KEGG" id="aaq:AOC05_07660"/>
<evidence type="ECO:0000256" key="4">
    <source>
        <dbReference type="ARBA" id="ARBA00022475"/>
    </source>
</evidence>
<sequence>MNYILFALFGVVIFMMFRKQKKTKAAAQEKQAKLAPGVDIMTNFGLFGHVVGVDAENNKLHLEISPGVTVAVHSQTVAKIIEPETAPMDDVNASIPDDVSSLTLDLEKRDASTESAEETLARLNKDNSKDN</sequence>
<proteinExistence type="inferred from homology"/>
<protein>
    <recommendedName>
        <fullName evidence="13">Preprotein translocase subunit YajC</fullName>
    </recommendedName>
</protein>
<evidence type="ECO:0000256" key="2">
    <source>
        <dbReference type="ARBA" id="ARBA00006742"/>
    </source>
</evidence>
<evidence type="ECO:0000256" key="8">
    <source>
        <dbReference type="ARBA" id="ARBA00023010"/>
    </source>
</evidence>
<dbReference type="Pfam" id="PF02699">
    <property type="entry name" value="YajC"/>
    <property type="match status" value="1"/>
</dbReference>
<dbReference type="SMART" id="SM01323">
    <property type="entry name" value="YajC"/>
    <property type="match status" value="1"/>
</dbReference>
<dbReference type="Proteomes" id="UP000062833">
    <property type="component" value="Chromosome"/>
</dbReference>
<evidence type="ECO:0000313" key="12">
    <source>
        <dbReference type="Proteomes" id="UP000062833"/>
    </source>
</evidence>
<dbReference type="EMBL" id="CP012677">
    <property type="protein sequence ID" value="ALE94080.1"/>
    <property type="molecule type" value="Genomic_DNA"/>
</dbReference>
<dbReference type="PATRIC" id="fig|656366.3.peg.1640"/>
<evidence type="ECO:0000256" key="1">
    <source>
        <dbReference type="ARBA" id="ARBA00004162"/>
    </source>
</evidence>
<comment type="subcellular location">
    <subcellularLocation>
        <location evidence="1">Cell membrane</location>
        <topology evidence="1">Single-pass membrane protein</topology>
    </subcellularLocation>
</comment>